<dbReference type="OrthoDB" id="5205764at2759"/>
<feature type="compositionally biased region" description="Basic residues" evidence="1">
    <location>
        <begin position="1"/>
        <end position="11"/>
    </location>
</feature>
<evidence type="ECO:0000313" key="2">
    <source>
        <dbReference type="EMBL" id="ROW09752.1"/>
    </source>
</evidence>
<comment type="caution">
    <text evidence="2">The sequence shown here is derived from an EMBL/GenBank/DDBJ whole genome shotgun (WGS) entry which is preliminary data.</text>
</comment>
<sequence>MSHSVKPRKSKSQGQHASAQPTNAPPPPAESQSEMLQRWEIESQKNNLPYTEWRWYPQDPKAKDAKEKY</sequence>
<gene>
    <name evidence="2" type="ORF">VMCG_02413</name>
</gene>
<feature type="compositionally biased region" description="Basic and acidic residues" evidence="1">
    <location>
        <begin position="60"/>
        <end position="69"/>
    </location>
</feature>
<feature type="compositionally biased region" description="Polar residues" evidence="1">
    <location>
        <begin position="12"/>
        <end position="22"/>
    </location>
</feature>
<protein>
    <submittedName>
        <fullName evidence="2">Uncharacterized protein</fullName>
    </submittedName>
</protein>
<keyword evidence="3" id="KW-1185">Reference proteome</keyword>
<proteinExistence type="predicted"/>
<evidence type="ECO:0000313" key="3">
    <source>
        <dbReference type="Proteomes" id="UP000283895"/>
    </source>
</evidence>
<feature type="region of interest" description="Disordered" evidence="1">
    <location>
        <begin position="1"/>
        <end position="69"/>
    </location>
</feature>
<name>A0A423X1U7_9PEZI</name>
<accession>A0A423X1U7</accession>
<evidence type="ECO:0000256" key="1">
    <source>
        <dbReference type="SAM" id="MobiDB-lite"/>
    </source>
</evidence>
<dbReference type="EMBL" id="LKEA01000004">
    <property type="protein sequence ID" value="ROW09752.1"/>
    <property type="molecule type" value="Genomic_DNA"/>
</dbReference>
<dbReference type="Proteomes" id="UP000283895">
    <property type="component" value="Unassembled WGS sequence"/>
</dbReference>
<dbReference type="AlphaFoldDB" id="A0A423X1U7"/>
<organism evidence="2 3">
    <name type="scientific">Cytospora schulzeri</name>
    <dbReference type="NCBI Taxonomy" id="448051"/>
    <lineage>
        <taxon>Eukaryota</taxon>
        <taxon>Fungi</taxon>
        <taxon>Dikarya</taxon>
        <taxon>Ascomycota</taxon>
        <taxon>Pezizomycotina</taxon>
        <taxon>Sordariomycetes</taxon>
        <taxon>Sordariomycetidae</taxon>
        <taxon>Diaporthales</taxon>
        <taxon>Cytosporaceae</taxon>
        <taxon>Cytospora</taxon>
    </lineage>
</organism>
<reference evidence="2 3" key="1">
    <citation type="submission" date="2015-09" db="EMBL/GenBank/DDBJ databases">
        <title>Host preference determinants of Valsa canker pathogens revealed by comparative genomics.</title>
        <authorList>
            <person name="Yin Z."/>
            <person name="Huang L."/>
        </authorList>
    </citation>
    <scope>NUCLEOTIDE SEQUENCE [LARGE SCALE GENOMIC DNA]</scope>
    <source>
        <strain evidence="2 3">03-1</strain>
    </source>
</reference>